<evidence type="ECO:0000313" key="5">
    <source>
        <dbReference type="Proteomes" id="UP000214746"/>
    </source>
</evidence>
<keyword evidence="5" id="KW-1185">Reference proteome</keyword>
<sequence length="159" mass="16352">MQRFAILLIALILVGTACSKPDAATEQPTQPGTPPSGTETPAPAPNTGNTPAAPPANNADPAKPDATAPAPAAPAPVQAPKGAAEQPVATKKQYDAVDFGMTFEEVQKQMGQMGKLVAETKEEDGSNATQTYQYKTSAGGTLNVTFKNGKVLNKSESSK</sequence>
<reference evidence="4" key="1">
    <citation type="submission" date="2018-06" db="EMBL/GenBank/DDBJ databases">
        <title>Paenibacillus xerothermodurans sp. nov. an extremely dry heat resistant spore forming bacterium isolated from the soil of Cape Canaveral, Florida.</title>
        <authorList>
            <person name="Seuylemezian A."/>
            <person name="Kaur N."/>
            <person name="Patil P."/>
            <person name="Patil P."/>
            <person name="Mayilraj S."/>
            <person name="Vaishampayan P."/>
        </authorList>
    </citation>
    <scope>NUCLEOTIDE SEQUENCE [LARGE SCALE GENOMIC DNA]</scope>
    <source>
        <strain evidence="4">ATCC 27380</strain>
    </source>
</reference>
<feature type="chain" id="PRO_5039040515" description="DUF3862 domain-containing protein" evidence="3">
    <location>
        <begin position="20"/>
        <end position="159"/>
    </location>
</feature>
<accession>A0A2W1NXL4</accession>
<evidence type="ECO:0000256" key="2">
    <source>
        <dbReference type="SAM" id="MobiDB-lite"/>
    </source>
</evidence>
<feature type="signal peptide" evidence="3">
    <location>
        <begin position="1"/>
        <end position="19"/>
    </location>
</feature>
<gene>
    <name evidence="4" type="ORF">CBW46_012985</name>
</gene>
<dbReference type="Gene3D" id="3.30.1450.10">
    <property type="match status" value="1"/>
</dbReference>
<evidence type="ECO:0000256" key="1">
    <source>
        <dbReference type="ARBA" id="ARBA00022729"/>
    </source>
</evidence>
<dbReference type="PROSITE" id="PS51257">
    <property type="entry name" value="PROKAR_LIPOPROTEIN"/>
    <property type="match status" value="1"/>
</dbReference>
<keyword evidence="1 3" id="KW-0732">Signal</keyword>
<organism evidence="4 5">
    <name type="scientific">Paenibacillus xerothermodurans</name>
    <dbReference type="NCBI Taxonomy" id="1977292"/>
    <lineage>
        <taxon>Bacteria</taxon>
        <taxon>Bacillati</taxon>
        <taxon>Bacillota</taxon>
        <taxon>Bacilli</taxon>
        <taxon>Bacillales</taxon>
        <taxon>Paenibacillaceae</taxon>
        <taxon>Paenibacillus</taxon>
    </lineage>
</organism>
<proteinExistence type="predicted"/>
<dbReference type="OrthoDB" id="2665103at2"/>
<feature type="region of interest" description="Disordered" evidence="2">
    <location>
        <begin position="21"/>
        <end position="89"/>
    </location>
</feature>
<evidence type="ECO:0008006" key="6">
    <source>
        <dbReference type="Google" id="ProtNLM"/>
    </source>
</evidence>
<evidence type="ECO:0000313" key="4">
    <source>
        <dbReference type="EMBL" id="PZE20352.1"/>
    </source>
</evidence>
<dbReference type="AlphaFoldDB" id="A0A2W1NXL4"/>
<protein>
    <recommendedName>
        <fullName evidence="6">DUF3862 domain-containing protein</fullName>
    </recommendedName>
</protein>
<feature type="compositionally biased region" description="Low complexity" evidence="2">
    <location>
        <begin position="24"/>
        <end position="84"/>
    </location>
</feature>
<evidence type="ECO:0000256" key="3">
    <source>
        <dbReference type="SAM" id="SignalP"/>
    </source>
</evidence>
<dbReference type="RefSeq" id="WP_089200433.1">
    <property type="nucleotide sequence ID" value="NZ_NHRJ02000007.1"/>
</dbReference>
<dbReference type="InterPro" id="IPR037873">
    <property type="entry name" value="BamE-like"/>
</dbReference>
<name>A0A2W1NXL4_PAEXE</name>
<comment type="caution">
    <text evidence="4">The sequence shown here is derived from an EMBL/GenBank/DDBJ whole genome shotgun (WGS) entry which is preliminary data.</text>
</comment>
<dbReference type="EMBL" id="NHRJ02000007">
    <property type="protein sequence ID" value="PZE20352.1"/>
    <property type="molecule type" value="Genomic_DNA"/>
</dbReference>
<dbReference type="Proteomes" id="UP000214746">
    <property type="component" value="Unassembled WGS sequence"/>
</dbReference>